<dbReference type="RefSeq" id="WP_235051011.1">
    <property type="nucleotide sequence ID" value="NZ_JAKFHA010000002.1"/>
</dbReference>
<evidence type="ECO:0000256" key="1">
    <source>
        <dbReference type="SAM" id="MobiDB-lite"/>
    </source>
</evidence>
<evidence type="ECO:0000313" key="3">
    <source>
        <dbReference type="Proteomes" id="UP001165378"/>
    </source>
</evidence>
<gene>
    <name evidence="2" type="ORF">LZ495_06595</name>
</gene>
<feature type="region of interest" description="Disordered" evidence="1">
    <location>
        <begin position="157"/>
        <end position="205"/>
    </location>
</feature>
<dbReference type="Proteomes" id="UP001165378">
    <property type="component" value="Unassembled WGS sequence"/>
</dbReference>
<protein>
    <submittedName>
        <fullName evidence="2">Uncharacterized protein</fullName>
    </submittedName>
</protein>
<dbReference type="EMBL" id="JAKFHA010000002">
    <property type="protein sequence ID" value="MCF2526887.1"/>
    <property type="molecule type" value="Genomic_DNA"/>
</dbReference>
<accession>A0AA41PYN1</accession>
<sequence>MATATDIRKTLTDATPFYAFVGAGDLAVEKIRTVPERISGIKFDVPKFEVPKLELPKLEVPKIELPKIDIPTDPKEIRTRVSSTASDVQEKLTSTISAVTAAGKDAGTLPGKAQDFAKTQYGKAKGQVETQVGKAGDYADKLREVYEDLAVRGHKVVDKLGKKEAPAAAPVAEPAPAAPEPKPAATKPKAAAKPRAAKKTAPPAE</sequence>
<organism evidence="2 3">
    <name type="scientific">Yinghuangia soli</name>
    <dbReference type="NCBI Taxonomy" id="2908204"/>
    <lineage>
        <taxon>Bacteria</taxon>
        <taxon>Bacillati</taxon>
        <taxon>Actinomycetota</taxon>
        <taxon>Actinomycetes</taxon>
        <taxon>Kitasatosporales</taxon>
        <taxon>Streptomycetaceae</taxon>
        <taxon>Yinghuangia</taxon>
    </lineage>
</organism>
<proteinExistence type="predicted"/>
<dbReference type="AlphaFoldDB" id="A0AA41PYN1"/>
<reference evidence="2" key="1">
    <citation type="submission" date="2022-01" db="EMBL/GenBank/DDBJ databases">
        <title>Genome-Based Taxonomic Classification of the Phylum Actinobacteria.</title>
        <authorList>
            <person name="Gao Y."/>
        </authorList>
    </citation>
    <scope>NUCLEOTIDE SEQUENCE</scope>
    <source>
        <strain evidence="2">KLBMP 8922</strain>
    </source>
</reference>
<name>A0AA41PYN1_9ACTN</name>
<comment type="caution">
    <text evidence="2">The sequence shown here is derived from an EMBL/GenBank/DDBJ whole genome shotgun (WGS) entry which is preliminary data.</text>
</comment>
<keyword evidence="3" id="KW-1185">Reference proteome</keyword>
<evidence type="ECO:0000313" key="2">
    <source>
        <dbReference type="EMBL" id="MCF2526887.1"/>
    </source>
</evidence>
<feature type="compositionally biased region" description="Low complexity" evidence="1">
    <location>
        <begin position="166"/>
        <end position="175"/>
    </location>
</feature>